<evidence type="ECO:0000313" key="6">
    <source>
        <dbReference type="EMBL" id="KAK9139832.1"/>
    </source>
</evidence>
<evidence type="ECO:0000256" key="3">
    <source>
        <dbReference type="ARBA" id="ARBA00023295"/>
    </source>
</evidence>
<dbReference type="SUPFAM" id="SSF51445">
    <property type="entry name" value="(Trans)glycosidases"/>
    <property type="match status" value="1"/>
</dbReference>
<name>A0AAP0JVT1_9MAGN</name>
<keyword evidence="5" id="KW-0472">Membrane</keyword>
<comment type="similarity">
    <text evidence="1 4">Belongs to the glycosyl hydrolase 17 family.</text>
</comment>
<evidence type="ECO:0000313" key="7">
    <source>
        <dbReference type="Proteomes" id="UP001419268"/>
    </source>
</evidence>
<keyword evidence="7" id="KW-1185">Reference proteome</keyword>
<gene>
    <name evidence="6" type="ORF">Scep_009513</name>
</gene>
<keyword evidence="5" id="KW-1133">Transmembrane helix</keyword>
<dbReference type="GO" id="GO:0004553">
    <property type="term" value="F:hydrolase activity, hydrolyzing O-glycosyl compounds"/>
    <property type="evidence" value="ECO:0007669"/>
    <property type="project" value="InterPro"/>
</dbReference>
<sequence length="55" mass="6174">MDPRFVDGELAYYNLYYAMLGAFLAAMVRVVGAEDVKIVVYESGWPSVGNEPYVH</sequence>
<keyword evidence="5" id="KW-0812">Transmembrane</keyword>
<evidence type="ECO:0000256" key="1">
    <source>
        <dbReference type="ARBA" id="ARBA00008773"/>
    </source>
</evidence>
<dbReference type="AlphaFoldDB" id="A0AAP0JVT1"/>
<evidence type="ECO:0000256" key="5">
    <source>
        <dbReference type="SAM" id="Phobius"/>
    </source>
</evidence>
<evidence type="ECO:0000256" key="2">
    <source>
        <dbReference type="ARBA" id="ARBA00022801"/>
    </source>
</evidence>
<feature type="transmembrane region" description="Helical" evidence="5">
    <location>
        <begin position="12"/>
        <end position="31"/>
    </location>
</feature>
<dbReference type="InterPro" id="IPR017853">
    <property type="entry name" value="GH"/>
</dbReference>
<organism evidence="6 7">
    <name type="scientific">Stephania cephalantha</name>
    <dbReference type="NCBI Taxonomy" id="152367"/>
    <lineage>
        <taxon>Eukaryota</taxon>
        <taxon>Viridiplantae</taxon>
        <taxon>Streptophyta</taxon>
        <taxon>Embryophyta</taxon>
        <taxon>Tracheophyta</taxon>
        <taxon>Spermatophyta</taxon>
        <taxon>Magnoliopsida</taxon>
        <taxon>Ranunculales</taxon>
        <taxon>Menispermaceae</taxon>
        <taxon>Menispermoideae</taxon>
        <taxon>Cissampelideae</taxon>
        <taxon>Stephania</taxon>
    </lineage>
</organism>
<accession>A0AAP0JVT1</accession>
<comment type="caution">
    <text evidence="6">The sequence shown here is derived from an EMBL/GenBank/DDBJ whole genome shotgun (WGS) entry which is preliminary data.</text>
</comment>
<proteinExistence type="inferred from homology"/>
<dbReference type="InterPro" id="IPR000490">
    <property type="entry name" value="Glyco_hydro_17"/>
</dbReference>
<evidence type="ECO:0000256" key="4">
    <source>
        <dbReference type="RuleBase" id="RU004335"/>
    </source>
</evidence>
<reference evidence="6 7" key="1">
    <citation type="submission" date="2024-01" db="EMBL/GenBank/DDBJ databases">
        <title>Genome assemblies of Stephania.</title>
        <authorList>
            <person name="Yang L."/>
        </authorList>
    </citation>
    <scope>NUCLEOTIDE SEQUENCE [LARGE SCALE GENOMIC DNA]</scope>
    <source>
        <strain evidence="6">JXDWG</strain>
        <tissue evidence="6">Leaf</tissue>
    </source>
</reference>
<keyword evidence="3" id="KW-0326">Glycosidase</keyword>
<dbReference type="EMBL" id="JBBNAG010000004">
    <property type="protein sequence ID" value="KAK9139832.1"/>
    <property type="molecule type" value="Genomic_DNA"/>
</dbReference>
<dbReference type="Gene3D" id="3.20.20.80">
    <property type="entry name" value="Glycosidases"/>
    <property type="match status" value="1"/>
</dbReference>
<keyword evidence="2" id="KW-0378">Hydrolase</keyword>
<evidence type="ECO:0008006" key="8">
    <source>
        <dbReference type="Google" id="ProtNLM"/>
    </source>
</evidence>
<dbReference type="Proteomes" id="UP001419268">
    <property type="component" value="Unassembled WGS sequence"/>
</dbReference>
<dbReference type="Pfam" id="PF00332">
    <property type="entry name" value="Glyco_hydro_17"/>
    <property type="match status" value="1"/>
</dbReference>
<protein>
    <recommendedName>
        <fullName evidence="8">Beta-1,3-glucanase</fullName>
    </recommendedName>
</protein>
<dbReference type="GO" id="GO:0005975">
    <property type="term" value="P:carbohydrate metabolic process"/>
    <property type="evidence" value="ECO:0007669"/>
    <property type="project" value="InterPro"/>
</dbReference>